<dbReference type="Proteomes" id="UP001163823">
    <property type="component" value="Chromosome 13"/>
</dbReference>
<feature type="transmembrane region" description="Helical" evidence="1">
    <location>
        <begin position="62"/>
        <end position="85"/>
    </location>
</feature>
<evidence type="ECO:0000256" key="1">
    <source>
        <dbReference type="SAM" id="Phobius"/>
    </source>
</evidence>
<keyword evidence="1" id="KW-1133">Transmembrane helix</keyword>
<name>A0AAD7KV56_QUISA</name>
<comment type="caution">
    <text evidence="2">The sequence shown here is derived from an EMBL/GenBank/DDBJ whole genome shotgun (WGS) entry which is preliminary data.</text>
</comment>
<organism evidence="2 3">
    <name type="scientific">Quillaja saponaria</name>
    <name type="common">Soap bark tree</name>
    <dbReference type="NCBI Taxonomy" id="32244"/>
    <lineage>
        <taxon>Eukaryota</taxon>
        <taxon>Viridiplantae</taxon>
        <taxon>Streptophyta</taxon>
        <taxon>Embryophyta</taxon>
        <taxon>Tracheophyta</taxon>
        <taxon>Spermatophyta</taxon>
        <taxon>Magnoliopsida</taxon>
        <taxon>eudicotyledons</taxon>
        <taxon>Gunneridae</taxon>
        <taxon>Pentapetalae</taxon>
        <taxon>rosids</taxon>
        <taxon>fabids</taxon>
        <taxon>Fabales</taxon>
        <taxon>Quillajaceae</taxon>
        <taxon>Quillaja</taxon>
    </lineage>
</organism>
<proteinExistence type="predicted"/>
<protein>
    <submittedName>
        <fullName evidence="2">Transmembrane protein</fullName>
    </submittedName>
</protein>
<evidence type="ECO:0000313" key="2">
    <source>
        <dbReference type="EMBL" id="KAJ7945676.1"/>
    </source>
</evidence>
<dbReference type="EMBL" id="JARAOO010000013">
    <property type="protein sequence ID" value="KAJ7945676.1"/>
    <property type="molecule type" value="Genomic_DNA"/>
</dbReference>
<keyword evidence="3" id="KW-1185">Reference proteome</keyword>
<keyword evidence="1 2" id="KW-0812">Transmembrane</keyword>
<dbReference type="PANTHER" id="PTHR35762:SF2">
    <property type="entry name" value="TRANSMEMBRANE PROTEIN"/>
    <property type="match status" value="1"/>
</dbReference>
<reference evidence="2" key="1">
    <citation type="journal article" date="2023" name="Science">
        <title>Elucidation of the pathway for biosynthesis of saponin adjuvants from the soapbark tree.</title>
        <authorList>
            <person name="Reed J."/>
            <person name="Orme A."/>
            <person name="El-Demerdash A."/>
            <person name="Owen C."/>
            <person name="Martin L.B.B."/>
            <person name="Misra R.C."/>
            <person name="Kikuchi S."/>
            <person name="Rejzek M."/>
            <person name="Martin A.C."/>
            <person name="Harkess A."/>
            <person name="Leebens-Mack J."/>
            <person name="Louveau T."/>
            <person name="Stephenson M.J."/>
            <person name="Osbourn A."/>
        </authorList>
    </citation>
    <scope>NUCLEOTIDE SEQUENCE</scope>
    <source>
        <strain evidence="2">S10</strain>
    </source>
</reference>
<feature type="transmembrane region" description="Helical" evidence="1">
    <location>
        <begin position="20"/>
        <end position="42"/>
    </location>
</feature>
<gene>
    <name evidence="2" type="ORF">O6P43_030701</name>
</gene>
<dbReference type="AlphaFoldDB" id="A0AAD7KV56"/>
<accession>A0AAD7KV56</accession>
<evidence type="ECO:0000313" key="3">
    <source>
        <dbReference type="Proteomes" id="UP001163823"/>
    </source>
</evidence>
<dbReference type="PANTHER" id="PTHR35762">
    <property type="entry name" value="TRANSMEMBRANE PROTEIN"/>
    <property type="match status" value="1"/>
</dbReference>
<sequence length="196" mass="22516">MDPVKIEKIQAIKKYNRHQLLNHLFLYSTIALTCSLFCSNPIWIPCLSSLIKVFLFVSLPEIVSLILSSKFAFIAGNLIIIVLVAESKIFSSYSSSSTSDVYYEEYVRRSQRPQNPITEEKKENEIDKSVTENVQGRWEGEEGIEEKGWIEGVIEVGSKGDSPDGHDEEFNRRADDFIARMNKQRKLELSLLCERY</sequence>
<keyword evidence="1" id="KW-0472">Membrane</keyword>
<dbReference type="KEGG" id="qsa:O6P43_030701"/>